<name>A0A951QF41_9CYAN</name>
<reference evidence="1" key="2">
    <citation type="journal article" date="2022" name="Microbiol. Resour. Announc.">
        <title>Metagenome Sequencing to Explore Phylogenomics of Terrestrial Cyanobacteria.</title>
        <authorList>
            <person name="Ward R.D."/>
            <person name="Stajich J.E."/>
            <person name="Johansen J.R."/>
            <person name="Huntemann M."/>
            <person name="Clum A."/>
            <person name="Foster B."/>
            <person name="Foster B."/>
            <person name="Roux S."/>
            <person name="Palaniappan K."/>
            <person name="Varghese N."/>
            <person name="Mukherjee S."/>
            <person name="Reddy T.B.K."/>
            <person name="Daum C."/>
            <person name="Copeland A."/>
            <person name="Chen I.A."/>
            <person name="Ivanova N.N."/>
            <person name="Kyrpides N.C."/>
            <person name="Shapiro N."/>
            <person name="Eloe-Fadrosh E.A."/>
            <person name="Pietrasiak N."/>
        </authorList>
    </citation>
    <scope>NUCLEOTIDE SEQUENCE</scope>
    <source>
        <strain evidence="1">UHER 2000/2452</strain>
    </source>
</reference>
<evidence type="ECO:0000313" key="1">
    <source>
        <dbReference type="EMBL" id="MBW4661573.1"/>
    </source>
</evidence>
<comment type="caution">
    <text evidence="1">The sequence shown here is derived from an EMBL/GenBank/DDBJ whole genome shotgun (WGS) entry which is preliminary data.</text>
</comment>
<organism evidence="1 2">
    <name type="scientific">Drouetiella hepatica Uher 2000/2452</name>
    <dbReference type="NCBI Taxonomy" id="904376"/>
    <lineage>
        <taxon>Bacteria</taxon>
        <taxon>Bacillati</taxon>
        <taxon>Cyanobacteriota</taxon>
        <taxon>Cyanophyceae</taxon>
        <taxon>Oculatellales</taxon>
        <taxon>Oculatellaceae</taxon>
        <taxon>Drouetiella</taxon>
    </lineage>
</organism>
<gene>
    <name evidence="1" type="ORF">KME15_23130</name>
</gene>
<dbReference type="AlphaFoldDB" id="A0A951QF41"/>
<evidence type="ECO:0000313" key="2">
    <source>
        <dbReference type="Proteomes" id="UP000757435"/>
    </source>
</evidence>
<reference evidence="1" key="1">
    <citation type="submission" date="2021-05" db="EMBL/GenBank/DDBJ databases">
        <authorList>
            <person name="Pietrasiak N."/>
            <person name="Ward R."/>
            <person name="Stajich J.E."/>
            <person name="Kurbessoian T."/>
        </authorList>
    </citation>
    <scope>NUCLEOTIDE SEQUENCE</scope>
    <source>
        <strain evidence="1">UHER 2000/2452</strain>
    </source>
</reference>
<sequence>MAIAKAVRTGIFVVGRFAPHHKYPKQTGDSYTLSLFLNRISESYF</sequence>
<dbReference type="Proteomes" id="UP000757435">
    <property type="component" value="Unassembled WGS sequence"/>
</dbReference>
<proteinExistence type="predicted"/>
<protein>
    <submittedName>
        <fullName evidence="1">Uncharacterized protein</fullName>
    </submittedName>
</protein>
<accession>A0A951QF41</accession>
<dbReference type="EMBL" id="JAHHHD010000040">
    <property type="protein sequence ID" value="MBW4661573.1"/>
    <property type="molecule type" value="Genomic_DNA"/>
</dbReference>